<keyword evidence="2" id="KW-1185">Reference proteome</keyword>
<organism evidence="1 2">
    <name type="scientific">Eleusine coracana subsp. coracana</name>
    <dbReference type="NCBI Taxonomy" id="191504"/>
    <lineage>
        <taxon>Eukaryota</taxon>
        <taxon>Viridiplantae</taxon>
        <taxon>Streptophyta</taxon>
        <taxon>Embryophyta</taxon>
        <taxon>Tracheophyta</taxon>
        <taxon>Spermatophyta</taxon>
        <taxon>Magnoliopsida</taxon>
        <taxon>Liliopsida</taxon>
        <taxon>Poales</taxon>
        <taxon>Poaceae</taxon>
        <taxon>PACMAD clade</taxon>
        <taxon>Chloridoideae</taxon>
        <taxon>Cynodonteae</taxon>
        <taxon>Eleusininae</taxon>
        <taxon>Eleusine</taxon>
    </lineage>
</organism>
<dbReference type="Proteomes" id="UP001054889">
    <property type="component" value="Unassembled WGS sequence"/>
</dbReference>
<comment type="caution">
    <text evidence="1">The sequence shown here is derived from an EMBL/GenBank/DDBJ whole genome shotgun (WGS) entry which is preliminary data.</text>
</comment>
<dbReference type="EMBL" id="BQKI01000076">
    <property type="protein sequence ID" value="GJN22702.1"/>
    <property type="molecule type" value="Genomic_DNA"/>
</dbReference>
<dbReference type="AlphaFoldDB" id="A0AAV5EK10"/>
<reference evidence="1" key="1">
    <citation type="journal article" date="2018" name="DNA Res.">
        <title>Multiple hybrid de novo genome assembly of finger millet, an orphan allotetraploid crop.</title>
        <authorList>
            <person name="Hatakeyama M."/>
            <person name="Aluri S."/>
            <person name="Balachadran M.T."/>
            <person name="Sivarajan S.R."/>
            <person name="Patrignani A."/>
            <person name="Gruter S."/>
            <person name="Poveda L."/>
            <person name="Shimizu-Inatsugi R."/>
            <person name="Baeten J."/>
            <person name="Francoijs K.J."/>
            <person name="Nataraja K.N."/>
            <person name="Reddy Y.A.N."/>
            <person name="Phadnis S."/>
            <person name="Ravikumar R.L."/>
            <person name="Schlapbach R."/>
            <person name="Sreeman S.M."/>
            <person name="Shimizu K.K."/>
        </authorList>
    </citation>
    <scope>NUCLEOTIDE SEQUENCE</scope>
</reference>
<name>A0AAV5EK10_ELECO</name>
<reference evidence="1" key="2">
    <citation type="submission" date="2021-12" db="EMBL/GenBank/DDBJ databases">
        <title>Resequencing data analysis of finger millet.</title>
        <authorList>
            <person name="Hatakeyama M."/>
            <person name="Aluri S."/>
            <person name="Balachadran M.T."/>
            <person name="Sivarajan S.R."/>
            <person name="Poveda L."/>
            <person name="Shimizu-Inatsugi R."/>
            <person name="Schlapbach R."/>
            <person name="Sreeman S.M."/>
            <person name="Shimizu K.K."/>
        </authorList>
    </citation>
    <scope>NUCLEOTIDE SEQUENCE</scope>
</reference>
<protein>
    <submittedName>
        <fullName evidence="1">Uncharacterized protein</fullName>
    </submittedName>
</protein>
<evidence type="ECO:0000313" key="1">
    <source>
        <dbReference type="EMBL" id="GJN22702.1"/>
    </source>
</evidence>
<accession>A0AAV5EK10</accession>
<evidence type="ECO:0000313" key="2">
    <source>
        <dbReference type="Proteomes" id="UP001054889"/>
    </source>
</evidence>
<gene>
    <name evidence="1" type="primary">gb10296</name>
    <name evidence="1" type="ORF">PR202_gb10296</name>
</gene>
<proteinExistence type="predicted"/>
<sequence length="51" mass="5882">MDSVTESLTTVEVKQLHVLYKQVVTRYSMLSKALRKLSMDEEQLLNSVHDS</sequence>